<evidence type="ECO:0000313" key="2">
    <source>
        <dbReference type="Proteomes" id="UP000824200"/>
    </source>
</evidence>
<protein>
    <submittedName>
        <fullName evidence="1">Uncharacterized protein</fullName>
    </submittedName>
</protein>
<dbReference type="AlphaFoldDB" id="A0A9D1J7T9"/>
<dbReference type="EMBL" id="DVHL01000018">
    <property type="protein sequence ID" value="HIR65720.1"/>
    <property type="molecule type" value="Genomic_DNA"/>
</dbReference>
<comment type="caution">
    <text evidence="1">The sequence shown here is derived from an EMBL/GenBank/DDBJ whole genome shotgun (WGS) entry which is preliminary data.</text>
</comment>
<dbReference type="Proteomes" id="UP000824200">
    <property type="component" value="Unassembled WGS sequence"/>
</dbReference>
<organism evidence="1 2">
    <name type="scientific">Candidatus Fimimonas gallinarum</name>
    <dbReference type="NCBI Taxonomy" id="2840821"/>
    <lineage>
        <taxon>Bacteria</taxon>
        <taxon>Pseudomonadati</taxon>
        <taxon>Myxococcota</taxon>
        <taxon>Myxococcia</taxon>
        <taxon>Myxococcales</taxon>
        <taxon>Cystobacterineae</taxon>
        <taxon>Myxococcaceae</taxon>
        <taxon>Myxococcaceae incertae sedis</taxon>
        <taxon>Candidatus Fimimonas</taxon>
    </lineage>
</organism>
<reference evidence="1" key="1">
    <citation type="submission" date="2020-10" db="EMBL/GenBank/DDBJ databases">
        <authorList>
            <person name="Gilroy R."/>
        </authorList>
    </citation>
    <scope>NUCLEOTIDE SEQUENCE</scope>
    <source>
        <strain evidence="1">CHK121-14286</strain>
    </source>
</reference>
<reference evidence="1" key="2">
    <citation type="journal article" date="2021" name="PeerJ">
        <title>Extensive microbial diversity within the chicken gut microbiome revealed by metagenomics and culture.</title>
        <authorList>
            <person name="Gilroy R."/>
            <person name="Ravi A."/>
            <person name="Getino M."/>
            <person name="Pursley I."/>
            <person name="Horton D.L."/>
            <person name="Alikhan N.F."/>
            <person name="Baker D."/>
            <person name="Gharbi K."/>
            <person name="Hall N."/>
            <person name="Watson M."/>
            <person name="Adriaenssens E.M."/>
            <person name="Foster-Nyarko E."/>
            <person name="Jarju S."/>
            <person name="Secka A."/>
            <person name="Antonio M."/>
            <person name="Oren A."/>
            <person name="Chaudhuri R.R."/>
            <person name="La Ragione R."/>
            <person name="Hildebrand F."/>
            <person name="Pallen M.J."/>
        </authorList>
    </citation>
    <scope>NUCLEOTIDE SEQUENCE</scope>
    <source>
        <strain evidence="1">CHK121-14286</strain>
    </source>
</reference>
<name>A0A9D1J7T9_9BACT</name>
<accession>A0A9D1J7T9</accession>
<gene>
    <name evidence="1" type="ORF">IAC95_02370</name>
</gene>
<proteinExistence type="predicted"/>
<evidence type="ECO:0000313" key="1">
    <source>
        <dbReference type="EMBL" id="HIR65720.1"/>
    </source>
</evidence>
<sequence length="51" mass="6324">MAKSRQINHEYYANYETCRNAWFDMYDVDEQDEDYTLDYYQTFETGEDDDD</sequence>